<dbReference type="Pfam" id="PF04068">
    <property type="entry name" value="Fer4_RLI"/>
    <property type="match status" value="1"/>
</dbReference>
<dbReference type="InterPro" id="IPR022968">
    <property type="entry name" value="Tsr3-like"/>
</dbReference>
<dbReference type="HAMAP" id="MF_01116">
    <property type="entry name" value="TSR3"/>
    <property type="match status" value="1"/>
</dbReference>
<keyword evidence="3 6" id="KW-0698">rRNA processing</keyword>
<dbReference type="OrthoDB" id="10262062at2759"/>
<dbReference type="PANTHER" id="PTHR20426">
    <property type="entry name" value="RIBOSOME BIOGENESIS PROTEIN TSR3 HOMOLOG"/>
    <property type="match status" value="1"/>
</dbReference>
<feature type="region of interest" description="Disordered" evidence="7">
    <location>
        <begin position="221"/>
        <end position="440"/>
    </location>
</feature>
<feature type="binding site" evidence="6">
    <location>
        <position position="136"/>
    </location>
    <ligand>
        <name>S-adenosyl-L-methionine</name>
        <dbReference type="ChEBI" id="CHEBI:59789"/>
    </ligand>
</feature>
<dbReference type="GO" id="GO:0000455">
    <property type="term" value="P:enzyme-directed rRNA pseudouridine synthesis"/>
    <property type="evidence" value="ECO:0007669"/>
    <property type="project" value="UniProtKB-UniRule"/>
</dbReference>
<keyword evidence="2 6" id="KW-0690">Ribosome biogenesis</keyword>
<dbReference type="GO" id="GO:0005737">
    <property type="term" value="C:cytoplasm"/>
    <property type="evidence" value="ECO:0007669"/>
    <property type="project" value="UniProtKB-SubCell"/>
</dbReference>
<evidence type="ECO:0000256" key="1">
    <source>
        <dbReference type="ARBA" id="ARBA00022490"/>
    </source>
</evidence>
<dbReference type="InterPro" id="IPR007177">
    <property type="entry name" value="Tsr3_C"/>
</dbReference>
<protein>
    <recommendedName>
        <fullName evidence="6">18S rRNA aminocarboxypropyltransferase</fullName>
        <ecNumber evidence="6">2.5.1.157</ecNumber>
    </recommendedName>
</protein>
<proteinExistence type="inferred from homology"/>
<feature type="compositionally biased region" description="Polar residues" evidence="7">
    <location>
        <begin position="330"/>
        <end position="344"/>
    </location>
</feature>
<feature type="compositionally biased region" description="Acidic residues" evidence="7">
    <location>
        <begin position="245"/>
        <end position="259"/>
    </location>
</feature>
<evidence type="ECO:0000256" key="3">
    <source>
        <dbReference type="ARBA" id="ARBA00022552"/>
    </source>
</evidence>
<feature type="compositionally biased region" description="Acidic residues" evidence="7">
    <location>
        <begin position="306"/>
        <end position="318"/>
    </location>
</feature>
<accession>A0A9P7SWQ0</accession>
<comment type="function">
    <text evidence="6">Aminocarboxypropyltransferase that catalyzes the aminocarboxypropyl transfer on pseudouridine at position 1191 (Psi1191) in 18S rRNA. It constitutes the last step in biosynthesis of the hypermodified N1-methyl-N3-(3-amino-3-carboxypropyl) pseudouridine (m1acp3-Psi) conserved in eukaryotic 18S rRNA.</text>
</comment>
<sequence length="440" mass="48899">MVRHKKDFAARGKRGGRGGGGGSRLPRRHDDGDGDDHDGNNAQSGKPAFKAACWDLGHCDPKRCSGKKLMRLGLMRDLHMGQRHNGVIITPNGRQVVSPADRELMDQYGAAVVECSWARTQEVQWNKVGGKCERLLPYLVAANTVNYGKPWRLNCVEALAAAFYICGHADWAQQILEPFSYGESFLEINSRILKRYASCEDAAGVKKTEAEWMEKLEREYNQSREQGNGEDMWTSGNTNHRPDSSSDDDDGGDDDDDQDSDARSDRQASSSADGIYLGKRPLDPKPGGMPTHMADDESRHDKDPFDITDDSDSDDEAAMQEIRRKVLASKTFSNLNPNPGTNAETDPEHKPKPKPTTIPAPHQRQQYSVDLDVQPDSDNETRHDDQDDDSGNDDDDFDHILEATPVTDRIGLARLEKERRQAATTSKSFSSNSVSAPSRW</sequence>
<evidence type="ECO:0000256" key="7">
    <source>
        <dbReference type="SAM" id="MobiDB-lite"/>
    </source>
</evidence>
<comment type="similarity">
    <text evidence="6">Belongs to the TDD superfamily. TSR3 family.</text>
</comment>
<keyword evidence="6" id="KW-0539">Nucleus</keyword>
<keyword evidence="1 6" id="KW-0963">Cytoplasm</keyword>
<dbReference type="GO" id="GO:0005634">
    <property type="term" value="C:nucleus"/>
    <property type="evidence" value="ECO:0007669"/>
    <property type="project" value="UniProtKB-SubCell"/>
</dbReference>
<feature type="compositionally biased region" description="Acidic residues" evidence="7">
    <location>
        <begin position="386"/>
        <end position="397"/>
    </location>
</feature>
<keyword evidence="11" id="KW-1185">Reference proteome</keyword>
<dbReference type="GO" id="GO:1904047">
    <property type="term" value="F:S-adenosyl-L-methionine binding"/>
    <property type="evidence" value="ECO:0007669"/>
    <property type="project" value="UniProtKB-UniRule"/>
</dbReference>
<evidence type="ECO:0000256" key="2">
    <source>
        <dbReference type="ARBA" id="ARBA00022517"/>
    </source>
</evidence>
<reference evidence="10" key="1">
    <citation type="journal article" date="2020" name="bioRxiv">
        <title>Whole genome comparisons of ergot fungi reveals the divergence and evolution of species within the genus Claviceps are the result of varying mechanisms driving genome evolution and host range expansion.</title>
        <authorList>
            <person name="Wyka S.A."/>
            <person name="Mondo S.J."/>
            <person name="Liu M."/>
            <person name="Dettman J."/>
            <person name="Nalam V."/>
            <person name="Broders K.D."/>
        </authorList>
    </citation>
    <scope>NUCLEOTIDE SEQUENCE</scope>
    <source>
        <strain evidence="10">CCC 602</strain>
    </source>
</reference>
<dbReference type="PANTHER" id="PTHR20426:SF0">
    <property type="entry name" value="18S RRNA AMINOCARBOXYPROPYLTRANSFERASE"/>
    <property type="match status" value="1"/>
</dbReference>
<evidence type="ECO:0000313" key="11">
    <source>
        <dbReference type="Proteomes" id="UP000748025"/>
    </source>
</evidence>
<comment type="subcellular location">
    <subcellularLocation>
        <location evidence="6">Cytoplasm</location>
    </subcellularLocation>
    <subcellularLocation>
        <location evidence="6">Nucleus</location>
    </subcellularLocation>
</comment>
<comment type="caution">
    <text evidence="10">The sequence shown here is derived from an EMBL/GenBank/DDBJ whole genome shotgun (WGS) entry which is preliminary data.</text>
</comment>
<dbReference type="EC" id="2.5.1.157" evidence="6"/>
<feature type="binding site" evidence="6">
    <location>
        <position position="113"/>
    </location>
    <ligand>
        <name>S-adenosyl-L-methionine</name>
        <dbReference type="ChEBI" id="CHEBI:59789"/>
    </ligand>
</feature>
<feature type="domain" description="16S/18S rRNA aminocarboxypropyltransferase Tsr3 C-terminal" evidence="8">
    <location>
        <begin position="87"/>
        <end position="213"/>
    </location>
</feature>
<evidence type="ECO:0000259" key="8">
    <source>
        <dbReference type="Pfam" id="PF04034"/>
    </source>
</evidence>
<evidence type="ECO:0000256" key="5">
    <source>
        <dbReference type="ARBA" id="ARBA00022691"/>
    </source>
</evidence>
<feature type="compositionally biased region" description="Basic and acidic residues" evidence="7">
    <location>
        <begin position="293"/>
        <end position="305"/>
    </location>
</feature>
<dbReference type="NCBIfam" id="NF002621">
    <property type="entry name" value="PRK02287.1"/>
    <property type="match status" value="1"/>
</dbReference>
<feature type="domain" description="RNase L inhibitor RLI-like possible metal-binding" evidence="9">
    <location>
        <begin position="50"/>
        <end position="83"/>
    </location>
</feature>
<dbReference type="Proteomes" id="UP000748025">
    <property type="component" value="Unassembled WGS sequence"/>
</dbReference>
<comment type="catalytic activity">
    <reaction evidence="6">
        <text>an N(1)-methylpseudouridine in rRNA + S-adenosyl-L-methionine = N(1)-methyl-N(3)-[(3S)-3-amino-3-carboxypropyl]pseudouridine in rRNA + S-methyl-5'-thioadenosine + H(+)</text>
        <dbReference type="Rhea" id="RHEA:63296"/>
        <dbReference type="Rhea" id="RHEA-COMP:11634"/>
        <dbReference type="Rhea" id="RHEA-COMP:16310"/>
        <dbReference type="ChEBI" id="CHEBI:15378"/>
        <dbReference type="ChEBI" id="CHEBI:17509"/>
        <dbReference type="ChEBI" id="CHEBI:59789"/>
        <dbReference type="ChEBI" id="CHEBI:74890"/>
        <dbReference type="ChEBI" id="CHEBI:146234"/>
        <dbReference type="EC" id="2.5.1.157"/>
    </reaction>
</comment>
<name>A0A9P7SWQ0_9HYPO</name>
<dbReference type="InterPro" id="IPR007209">
    <property type="entry name" value="RNaseL-inhib-like_metal-bd_dom"/>
</dbReference>
<evidence type="ECO:0000259" key="9">
    <source>
        <dbReference type="Pfam" id="PF04068"/>
    </source>
</evidence>
<feature type="binding site" evidence="6">
    <location>
        <position position="65"/>
    </location>
    <ligand>
        <name>S-adenosyl-L-methionine</name>
        <dbReference type="ChEBI" id="CHEBI:59789"/>
    </ligand>
</feature>
<evidence type="ECO:0000256" key="4">
    <source>
        <dbReference type="ARBA" id="ARBA00022679"/>
    </source>
</evidence>
<dbReference type="AlphaFoldDB" id="A0A9P7SWQ0"/>
<keyword evidence="4 6" id="KW-0808">Transferase</keyword>
<dbReference type="EMBL" id="SRPW01001137">
    <property type="protein sequence ID" value="KAG6006309.1"/>
    <property type="molecule type" value="Genomic_DNA"/>
</dbReference>
<keyword evidence="5 6" id="KW-0949">S-adenosyl-L-methionine</keyword>
<organism evidence="10 11">
    <name type="scientific">Claviceps pusilla</name>
    <dbReference type="NCBI Taxonomy" id="123648"/>
    <lineage>
        <taxon>Eukaryota</taxon>
        <taxon>Fungi</taxon>
        <taxon>Dikarya</taxon>
        <taxon>Ascomycota</taxon>
        <taxon>Pezizomycotina</taxon>
        <taxon>Sordariomycetes</taxon>
        <taxon>Hypocreomycetidae</taxon>
        <taxon>Hypocreales</taxon>
        <taxon>Clavicipitaceae</taxon>
        <taxon>Claviceps</taxon>
    </lineage>
</organism>
<evidence type="ECO:0000256" key="6">
    <source>
        <dbReference type="HAMAP-Rule" id="MF_03146"/>
    </source>
</evidence>
<gene>
    <name evidence="6" type="primary">TSR3</name>
    <name evidence="10" type="ORF">E4U43_000461</name>
</gene>
<dbReference type="Pfam" id="PF04034">
    <property type="entry name" value="Ribo_biogen_C"/>
    <property type="match status" value="1"/>
</dbReference>
<evidence type="ECO:0000313" key="10">
    <source>
        <dbReference type="EMBL" id="KAG6006309.1"/>
    </source>
</evidence>
<feature type="region of interest" description="Disordered" evidence="7">
    <location>
        <begin position="1"/>
        <end position="44"/>
    </location>
</feature>
<feature type="compositionally biased region" description="Basic residues" evidence="7">
    <location>
        <begin position="1"/>
        <end position="16"/>
    </location>
</feature>
<feature type="binding site" evidence="6">
    <location>
        <position position="151"/>
    </location>
    <ligand>
        <name>S-adenosyl-L-methionine</name>
        <dbReference type="ChEBI" id="CHEBI:59789"/>
    </ligand>
</feature>
<dbReference type="GO" id="GO:0106388">
    <property type="term" value="F:rRNA small subunit aminocarboxypropyltransferase activity"/>
    <property type="evidence" value="ECO:0007669"/>
    <property type="project" value="UniProtKB-EC"/>
</dbReference>
<dbReference type="GO" id="GO:0030490">
    <property type="term" value="P:maturation of SSU-rRNA"/>
    <property type="evidence" value="ECO:0007669"/>
    <property type="project" value="TreeGrafter"/>
</dbReference>
<comment type="catalytic activity">
    <reaction evidence="6">
        <text>N(1)-methylpseudouridine(1191) in yeast 18S rRNA + S-adenosyl-L-methionine = N(1)-methyl-N(3)-[(3S)-3-amino-3-carboxypropyl]pseudouridine(1191) in yeast 18S rRNA + S-methyl-5'-thioadenosine + H(+)</text>
        <dbReference type="Rhea" id="RHEA:63300"/>
        <dbReference type="Rhea" id="RHEA-COMP:13852"/>
        <dbReference type="Rhea" id="RHEA-COMP:16309"/>
        <dbReference type="ChEBI" id="CHEBI:15378"/>
        <dbReference type="ChEBI" id="CHEBI:17509"/>
        <dbReference type="ChEBI" id="CHEBI:59789"/>
        <dbReference type="ChEBI" id="CHEBI:74890"/>
        <dbReference type="ChEBI" id="CHEBI:146234"/>
    </reaction>
</comment>
<feature type="compositionally biased region" description="Low complexity" evidence="7">
    <location>
        <begin position="426"/>
        <end position="440"/>
    </location>
</feature>